<organism evidence="2 3">
    <name type="scientific">Symbiodinium natans</name>
    <dbReference type="NCBI Taxonomy" id="878477"/>
    <lineage>
        <taxon>Eukaryota</taxon>
        <taxon>Sar</taxon>
        <taxon>Alveolata</taxon>
        <taxon>Dinophyceae</taxon>
        <taxon>Suessiales</taxon>
        <taxon>Symbiodiniaceae</taxon>
        <taxon>Symbiodinium</taxon>
    </lineage>
</organism>
<keyword evidence="1" id="KW-1133">Transmembrane helix</keyword>
<comment type="caution">
    <text evidence="2">The sequence shown here is derived from an EMBL/GenBank/DDBJ whole genome shotgun (WGS) entry which is preliminary data.</text>
</comment>
<dbReference type="EMBL" id="CAJNDS010000335">
    <property type="protein sequence ID" value="CAE7193744.1"/>
    <property type="molecule type" value="Genomic_DNA"/>
</dbReference>
<dbReference type="AlphaFoldDB" id="A0A812IYV3"/>
<feature type="transmembrane region" description="Helical" evidence="1">
    <location>
        <begin position="104"/>
        <end position="123"/>
    </location>
</feature>
<dbReference type="SUPFAM" id="SSF52200">
    <property type="entry name" value="Toll/Interleukin receptor TIR domain"/>
    <property type="match status" value="1"/>
</dbReference>
<sequence length="388" mass="42468">MSAIGAAATLMPISFLANRPRIPGSLFVRVADASYIRACSFLWQRFRPGAELFAIFILGRNALTVLCPLIPATSVKLVTMNILLYTSLVLVALGKPWRVPASNVLDIILHIGLLVVLDVASMFESPNKDTLTATIICLVFLLIMLFAIGAAMIFGLILHIARLRRKPWKFFLSHHKRAAGGIARLLKIQLQKRGSGYTTFLDTDNLSVLTELFSCVRDTETLVVLATPGILARKWCIGEIVTARLHSIRTVVLRWPQYTDPNEAFQQNLTFAIPGVEALTAYSISLDDVAETLRWFQTVDSIAVPGSWSLEVVGHLCDTLTGRPGPPAEEARTPDVIILADPGNQEAVATAYVIVELLLSSTAARYNAPLVLKKGDGIPENFQPMRGP</sequence>
<dbReference type="InterPro" id="IPR035897">
    <property type="entry name" value="Toll_tir_struct_dom_sf"/>
</dbReference>
<accession>A0A812IYV3</accession>
<proteinExistence type="predicted"/>
<keyword evidence="3" id="KW-1185">Reference proteome</keyword>
<keyword evidence="1" id="KW-0812">Transmembrane</keyword>
<keyword evidence="1" id="KW-0472">Membrane</keyword>
<feature type="transmembrane region" description="Helical" evidence="1">
    <location>
        <begin position="135"/>
        <end position="161"/>
    </location>
</feature>
<feature type="transmembrane region" description="Helical" evidence="1">
    <location>
        <begin position="52"/>
        <end position="71"/>
    </location>
</feature>
<evidence type="ECO:0000313" key="2">
    <source>
        <dbReference type="EMBL" id="CAE7193744.1"/>
    </source>
</evidence>
<dbReference type="Gene3D" id="3.40.50.10140">
    <property type="entry name" value="Toll/interleukin-1 receptor homology (TIR) domain"/>
    <property type="match status" value="1"/>
</dbReference>
<gene>
    <name evidence="2" type="primary">RPS6</name>
    <name evidence="2" type="ORF">SNAT2548_LOCUS5263</name>
</gene>
<name>A0A812IYV3_9DINO</name>
<feature type="transmembrane region" description="Helical" evidence="1">
    <location>
        <begin position="77"/>
        <end position="97"/>
    </location>
</feature>
<evidence type="ECO:0000256" key="1">
    <source>
        <dbReference type="SAM" id="Phobius"/>
    </source>
</evidence>
<protein>
    <submittedName>
        <fullName evidence="2">RPS6 protein</fullName>
    </submittedName>
</protein>
<dbReference type="OrthoDB" id="410548at2759"/>
<evidence type="ECO:0000313" key="3">
    <source>
        <dbReference type="Proteomes" id="UP000604046"/>
    </source>
</evidence>
<dbReference type="Proteomes" id="UP000604046">
    <property type="component" value="Unassembled WGS sequence"/>
</dbReference>
<reference evidence="2" key="1">
    <citation type="submission" date="2021-02" db="EMBL/GenBank/DDBJ databases">
        <authorList>
            <person name="Dougan E. K."/>
            <person name="Rhodes N."/>
            <person name="Thang M."/>
            <person name="Chan C."/>
        </authorList>
    </citation>
    <scope>NUCLEOTIDE SEQUENCE</scope>
</reference>